<accession>A0A2K2D7P5</accession>
<dbReference type="InParanoid" id="A0A2K2D7P5"/>
<feature type="region of interest" description="Disordered" evidence="1">
    <location>
        <begin position="75"/>
        <end position="130"/>
    </location>
</feature>
<evidence type="ECO:0000313" key="4">
    <source>
        <dbReference type="Proteomes" id="UP000008810"/>
    </source>
</evidence>
<reference evidence="2" key="2">
    <citation type="submission" date="2017-06" db="EMBL/GenBank/DDBJ databases">
        <title>WGS assembly of Brachypodium distachyon.</title>
        <authorList>
            <consortium name="The International Brachypodium Initiative"/>
            <person name="Lucas S."/>
            <person name="Harmon-Smith M."/>
            <person name="Lail K."/>
            <person name="Tice H."/>
            <person name="Grimwood J."/>
            <person name="Bruce D."/>
            <person name="Barry K."/>
            <person name="Shu S."/>
            <person name="Lindquist E."/>
            <person name="Wang M."/>
            <person name="Pitluck S."/>
            <person name="Vogel J.P."/>
            <person name="Garvin D.F."/>
            <person name="Mockler T.C."/>
            <person name="Schmutz J."/>
            <person name="Rokhsar D."/>
            <person name="Bevan M.W."/>
        </authorList>
    </citation>
    <scope>NUCLEOTIDE SEQUENCE</scope>
    <source>
        <strain evidence="2">Bd21</strain>
    </source>
</reference>
<dbReference type="EMBL" id="CM000881">
    <property type="protein sequence ID" value="PNT70300.1"/>
    <property type="molecule type" value="Genomic_DNA"/>
</dbReference>
<evidence type="ECO:0000256" key="1">
    <source>
        <dbReference type="SAM" id="MobiDB-lite"/>
    </source>
</evidence>
<keyword evidence="4" id="KW-1185">Reference proteome</keyword>
<dbReference type="Proteomes" id="UP000008810">
    <property type="component" value="Chromosome 2"/>
</dbReference>
<dbReference type="OrthoDB" id="10541842at2759"/>
<gene>
    <name evidence="2" type="ORF">BRADI_2g09331v3</name>
</gene>
<reference evidence="3" key="3">
    <citation type="submission" date="2018-08" db="UniProtKB">
        <authorList>
            <consortium name="EnsemblPlants"/>
        </authorList>
    </citation>
    <scope>IDENTIFICATION</scope>
    <source>
        <strain evidence="3">cv. Bd21</strain>
    </source>
</reference>
<organism evidence="2">
    <name type="scientific">Brachypodium distachyon</name>
    <name type="common">Purple false brome</name>
    <name type="synonym">Trachynia distachya</name>
    <dbReference type="NCBI Taxonomy" id="15368"/>
    <lineage>
        <taxon>Eukaryota</taxon>
        <taxon>Viridiplantae</taxon>
        <taxon>Streptophyta</taxon>
        <taxon>Embryophyta</taxon>
        <taxon>Tracheophyta</taxon>
        <taxon>Spermatophyta</taxon>
        <taxon>Magnoliopsida</taxon>
        <taxon>Liliopsida</taxon>
        <taxon>Poales</taxon>
        <taxon>Poaceae</taxon>
        <taxon>BOP clade</taxon>
        <taxon>Pooideae</taxon>
        <taxon>Stipodae</taxon>
        <taxon>Brachypodieae</taxon>
        <taxon>Brachypodium</taxon>
    </lineage>
</organism>
<dbReference type="Gramene" id="PNT70300">
    <property type="protein sequence ID" value="PNT70300"/>
    <property type="gene ID" value="BRADI_2g09331v3"/>
</dbReference>
<feature type="compositionally biased region" description="Low complexity" evidence="1">
    <location>
        <begin position="106"/>
        <end position="123"/>
    </location>
</feature>
<dbReference type="AlphaFoldDB" id="A0A2K2D7P5"/>
<dbReference type="EnsemblPlants" id="PNT70300">
    <property type="protein sequence ID" value="PNT70300"/>
    <property type="gene ID" value="BRADI_2g09331v3"/>
</dbReference>
<protein>
    <submittedName>
        <fullName evidence="2 3">Uncharacterized protein</fullName>
    </submittedName>
</protein>
<evidence type="ECO:0000313" key="2">
    <source>
        <dbReference type="EMBL" id="PNT70300.1"/>
    </source>
</evidence>
<proteinExistence type="predicted"/>
<reference evidence="2 3" key="1">
    <citation type="journal article" date="2010" name="Nature">
        <title>Genome sequencing and analysis of the model grass Brachypodium distachyon.</title>
        <authorList>
            <consortium name="International Brachypodium Initiative"/>
        </authorList>
    </citation>
    <scope>NUCLEOTIDE SEQUENCE [LARGE SCALE GENOMIC DNA]</scope>
    <source>
        <strain evidence="2 3">Bd21</strain>
    </source>
</reference>
<feature type="compositionally biased region" description="Low complexity" evidence="1">
    <location>
        <begin position="75"/>
        <end position="98"/>
    </location>
</feature>
<evidence type="ECO:0000313" key="3">
    <source>
        <dbReference type="EnsemblPlants" id="PNT70300"/>
    </source>
</evidence>
<name>A0A2K2D7P5_BRADI</name>
<sequence>MTDVAAQAVKREEVAASRWATVLKKQDDKLEILKPNVAAKKRREDLLILACDTTGMDAEVKTWYDGQRMLILAEARASASSSSPSASDTAAPATSTPSAPSPPETATPTTSTPPASSEVPSAPADDEGAE</sequence>